<feature type="domain" description="Transglutaminase-like" evidence="3">
    <location>
        <begin position="381"/>
        <end position="450"/>
    </location>
</feature>
<dbReference type="InterPro" id="IPR002931">
    <property type="entry name" value="Transglutaminase-like"/>
</dbReference>
<dbReference type="PANTHER" id="PTHR33490">
    <property type="entry name" value="BLR5614 PROTEIN-RELATED"/>
    <property type="match status" value="1"/>
</dbReference>
<feature type="transmembrane region" description="Helical" evidence="1">
    <location>
        <begin position="611"/>
        <end position="635"/>
    </location>
</feature>
<protein>
    <recommendedName>
        <fullName evidence="3">Transglutaminase-like domain-containing protein</fullName>
    </recommendedName>
</protein>
<gene>
    <name evidence="4" type="ORF">A3D25_01365</name>
</gene>
<organism evidence="4 5">
    <name type="scientific">Candidatus Daviesbacteria bacterium RIFCSPHIGHO2_02_FULL_43_12</name>
    <dbReference type="NCBI Taxonomy" id="1797776"/>
    <lineage>
        <taxon>Bacteria</taxon>
        <taxon>Candidatus Daviesiibacteriota</taxon>
    </lineage>
</organism>
<dbReference type="Pfam" id="PF01841">
    <property type="entry name" value="Transglut_core"/>
    <property type="match status" value="1"/>
</dbReference>
<keyword evidence="1" id="KW-0812">Transmembrane</keyword>
<feature type="chain" id="PRO_5009519112" description="Transglutaminase-like domain-containing protein" evidence="2">
    <location>
        <begin position="25"/>
        <end position="661"/>
    </location>
</feature>
<keyword evidence="1" id="KW-1133">Transmembrane helix</keyword>
<dbReference type="AlphaFoldDB" id="A0A1F5KJR7"/>
<reference evidence="4 5" key="1">
    <citation type="journal article" date="2016" name="Nat. Commun.">
        <title>Thousands of microbial genomes shed light on interconnected biogeochemical processes in an aquifer system.</title>
        <authorList>
            <person name="Anantharaman K."/>
            <person name="Brown C.T."/>
            <person name="Hug L.A."/>
            <person name="Sharon I."/>
            <person name="Castelle C.J."/>
            <person name="Probst A.J."/>
            <person name="Thomas B.C."/>
            <person name="Singh A."/>
            <person name="Wilkins M.J."/>
            <person name="Karaoz U."/>
            <person name="Brodie E.L."/>
            <person name="Williams K.H."/>
            <person name="Hubbard S.S."/>
            <person name="Banfield J.F."/>
        </authorList>
    </citation>
    <scope>NUCLEOTIDE SEQUENCE [LARGE SCALE GENOMIC DNA]</scope>
</reference>
<evidence type="ECO:0000259" key="3">
    <source>
        <dbReference type="SMART" id="SM00460"/>
    </source>
</evidence>
<name>A0A1F5KJR7_9BACT</name>
<evidence type="ECO:0000313" key="5">
    <source>
        <dbReference type="Proteomes" id="UP000177328"/>
    </source>
</evidence>
<dbReference type="Proteomes" id="UP000177328">
    <property type="component" value="Unassembled WGS sequence"/>
</dbReference>
<keyword evidence="2" id="KW-0732">Signal</keyword>
<dbReference type="EMBL" id="MFDD01000002">
    <property type="protein sequence ID" value="OGE41163.1"/>
    <property type="molecule type" value="Genomic_DNA"/>
</dbReference>
<evidence type="ECO:0000256" key="1">
    <source>
        <dbReference type="SAM" id="Phobius"/>
    </source>
</evidence>
<accession>A0A1F5KJR7</accession>
<dbReference type="InterPro" id="IPR038765">
    <property type="entry name" value="Papain-like_cys_pep_sf"/>
</dbReference>
<evidence type="ECO:0000256" key="2">
    <source>
        <dbReference type="SAM" id="SignalP"/>
    </source>
</evidence>
<evidence type="ECO:0000313" key="4">
    <source>
        <dbReference type="EMBL" id="OGE41163.1"/>
    </source>
</evidence>
<dbReference type="Gene3D" id="3.10.620.30">
    <property type="match status" value="1"/>
</dbReference>
<dbReference type="SMART" id="SM00460">
    <property type="entry name" value="TGc"/>
    <property type="match status" value="1"/>
</dbReference>
<feature type="signal peptide" evidence="2">
    <location>
        <begin position="1"/>
        <end position="24"/>
    </location>
</feature>
<dbReference type="SUPFAM" id="SSF54001">
    <property type="entry name" value="Cysteine proteinases"/>
    <property type="match status" value="1"/>
</dbReference>
<proteinExistence type="predicted"/>
<keyword evidence="1" id="KW-0472">Membrane</keyword>
<comment type="caution">
    <text evidence="4">The sequence shown here is derived from an EMBL/GenBank/DDBJ whole genome shotgun (WGS) entry which is preliminary data.</text>
</comment>
<sequence>MRKVFLCLLFLALFVLVYPRLALAAPYPDKVGTDSIGESREFSSSYNVSYDIDSSGEASVTENITLINQTDRYYASQFSLTIGASEISEVSATDSSGSLETKVEKQTAPVGSILQNKQRITVKFAQQIAGKGKEYKWTLKFRSRDFAQKSGKVWQVSIPRVVETPDLVDYKLMLSLPVSFGDPATIIPQPAAESEVGGKLQFQFTKDQLLKSGILANFGTNQIFQLRLKYKLDNPSVLPIIAKIALPPDSAYQKVSIGDITPKPENIISDSDGNYVALFKLNKLESFNVEVTATVKLSLASLDNYKTLTGSQSQNLTSSQRYWESDNPILKGKLADIVKDGVPESNQEKARLINKYVVNTLIFNAGRLNDPQERLGSLTALSSPESSLAYEFTDLFVALARSAKIPTRELIGYAYTANNQLRPQSINRSIHVWPEYFDPKLGWVMIDPTWENTTGGVDYFSKFDLNHVVIAIRGASSLEPAIPTEISSDFSDNDFQDSPNIFAKISIPDEIYGQIPSQAVITLTNKSAVVFPASLLRLKASKIKLVLNKFTAQTVNELSVPAIPPWGHLEIKFDLRSDSLLETYQDKISLEIADRSFEKQIRVRPFFNARFFPIIVLGLMITMVGIYLAVVVLYLSNNRQQLKAALKLPRPNLKKKKLKSS</sequence>